<dbReference type="EMBL" id="NHYE01001208">
    <property type="protein sequence ID" value="PPQ97694.1"/>
    <property type="molecule type" value="Genomic_DNA"/>
</dbReference>
<feature type="transmembrane region" description="Helical" evidence="1">
    <location>
        <begin position="224"/>
        <end position="243"/>
    </location>
</feature>
<feature type="transmembrane region" description="Helical" evidence="1">
    <location>
        <begin position="185"/>
        <end position="203"/>
    </location>
</feature>
<evidence type="ECO:0000313" key="2">
    <source>
        <dbReference type="EMBL" id="PPQ97694.1"/>
    </source>
</evidence>
<name>A0A409Y3S7_9AGAR</name>
<keyword evidence="3" id="KW-1185">Reference proteome</keyword>
<dbReference type="OrthoDB" id="3235847at2759"/>
<sequence length="338" mass="36977">METATPTQPNVAQITLPPGYTLEQYFTLQGEVVNVAIGMACAVAIMIWDFLSMIPAERELFRQKDKRLWKTPSAFAFMVLRYAGVFALIPGLFFTSVQNQHCQVAASLGEVGVVLVTASAGLIFSTRVFAIWNYNKFVVGIVGTLYLFMVSCWIAVATQLRATQGPPTAFGSNCVLHPVPSWDPISFSSSVAFDAVVLFLTVLKLKRDVLSGSTVGNQILHDNILYFTIVSVTNIVVLALQTVPGEKFALIKPVTLPYPTLMTTAMGTRVYLNLRLYNQRRHALETLPGTATLGGESSPKFRKVGSTIPLDSMGGVMVSSYTHTESSKDYSHTLTPDY</sequence>
<keyword evidence="1" id="KW-0812">Transmembrane</keyword>
<feature type="transmembrane region" description="Helical" evidence="1">
    <location>
        <begin position="255"/>
        <end position="272"/>
    </location>
</feature>
<reference evidence="2 3" key="1">
    <citation type="journal article" date="2018" name="Evol. Lett.">
        <title>Horizontal gene cluster transfer increased hallucinogenic mushroom diversity.</title>
        <authorList>
            <person name="Reynolds H.T."/>
            <person name="Vijayakumar V."/>
            <person name="Gluck-Thaler E."/>
            <person name="Korotkin H.B."/>
            <person name="Matheny P.B."/>
            <person name="Slot J.C."/>
        </authorList>
    </citation>
    <scope>NUCLEOTIDE SEQUENCE [LARGE SCALE GENOMIC DNA]</scope>
    <source>
        <strain evidence="2 3">SRW20</strain>
    </source>
</reference>
<keyword evidence="1" id="KW-0472">Membrane</keyword>
<dbReference type="InParanoid" id="A0A409Y3S7"/>
<feature type="transmembrane region" description="Helical" evidence="1">
    <location>
        <begin position="105"/>
        <end position="125"/>
    </location>
</feature>
<comment type="caution">
    <text evidence="2">The sequence shown here is derived from an EMBL/GenBank/DDBJ whole genome shotgun (WGS) entry which is preliminary data.</text>
</comment>
<protein>
    <submittedName>
        <fullName evidence="2">Uncharacterized protein</fullName>
    </submittedName>
</protein>
<dbReference type="AlphaFoldDB" id="A0A409Y3S7"/>
<organism evidence="2 3">
    <name type="scientific">Gymnopilus dilepis</name>
    <dbReference type="NCBI Taxonomy" id="231916"/>
    <lineage>
        <taxon>Eukaryota</taxon>
        <taxon>Fungi</taxon>
        <taxon>Dikarya</taxon>
        <taxon>Basidiomycota</taxon>
        <taxon>Agaricomycotina</taxon>
        <taxon>Agaricomycetes</taxon>
        <taxon>Agaricomycetidae</taxon>
        <taxon>Agaricales</taxon>
        <taxon>Agaricineae</taxon>
        <taxon>Hymenogastraceae</taxon>
        <taxon>Gymnopilus</taxon>
    </lineage>
</organism>
<feature type="transmembrane region" description="Helical" evidence="1">
    <location>
        <begin position="137"/>
        <end position="156"/>
    </location>
</feature>
<evidence type="ECO:0000256" key="1">
    <source>
        <dbReference type="SAM" id="Phobius"/>
    </source>
</evidence>
<dbReference type="Proteomes" id="UP000284706">
    <property type="component" value="Unassembled WGS sequence"/>
</dbReference>
<proteinExistence type="predicted"/>
<feature type="transmembrane region" description="Helical" evidence="1">
    <location>
        <begin position="32"/>
        <end position="51"/>
    </location>
</feature>
<evidence type="ECO:0000313" key="3">
    <source>
        <dbReference type="Proteomes" id="UP000284706"/>
    </source>
</evidence>
<accession>A0A409Y3S7</accession>
<feature type="transmembrane region" description="Helical" evidence="1">
    <location>
        <begin position="72"/>
        <end position="93"/>
    </location>
</feature>
<gene>
    <name evidence="2" type="ORF">CVT26_001877</name>
</gene>
<keyword evidence="1" id="KW-1133">Transmembrane helix</keyword>